<evidence type="ECO:0000256" key="1">
    <source>
        <dbReference type="SAM" id="Phobius"/>
    </source>
</evidence>
<gene>
    <name evidence="2" type="ORF">QM524_16250</name>
</gene>
<protein>
    <recommendedName>
        <fullName evidence="4">PH domain-containing protein</fullName>
    </recommendedName>
</protein>
<name>A0ABT6YBE8_9BACT</name>
<dbReference type="Proteomes" id="UP001236507">
    <property type="component" value="Unassembled WGS sequence"/>
</dbReference>
<feature type="transmembrane region" description="Helical" evidence="1">
    <location>
        <begin position="53"/>
        <end position="70"/>
    </location>
</feature>
<dbReference type="RefSeq" id="WP_283345380.1">
    <property type="nucleotide sequence ID" value="NZ_JASHIF010000012.1"/>
</dbReference>
<evidence type="ECO:0000313" key="2">
    <source>
        <dbReference type="EMBL" id="MDI9860769.1"/>
    </source>
</evidence>
<keyword evidence="1" id="KW-0472">Membrane</keyword>
<accession>A0ABT6YBE8</accession>
<sequence>MTDPNELSVFEDDPDIPEFTTIFTKAQDRYMLLVGALGALLYMVYFLNQAELWSGLGMLLLSSYLGWTYVKHNKPQPKIILSQEGIQLVGQPFVSWALVHGLHIKPEVKKNVYTENLIFVNNGRIQEIPLSQLDITAWRLEHLLEIYQGRFRYGSVTILPDNLDESELTND</sequence>
<dbReference type="EMBL" id="JASHIF010000012">
    <property type="protein sequence ID" value="MDI9860769.1"/>
    <property type="molecule type" value="Genomic_DNA"/>
</dbReference>
<keyword evidence="3" id="KW-1185">Reference proteome</keyword>
<proteinExistence type="predicted"/>
<evidence type="ECO:0008006" key="4">
    <source>
        <dbReference type="Google" id="ProtNLM"/>
    </source>
</evidence>
<reference evidence="2 3" key="1">
    <citation type="submission" date="2023-05" db="EMBL/GenBank/DDBJ databases">
        <title>Novel species of genus Flectobacillus isolated from stream in China.</title>
        <authorList>
            <person name="Lu H."/>
        </authorList>
    </citation>
    <scope>NUCLEOTIDE SEQUENCE [LARGE SCALE GENOMIC DNA]</scope>
    <source>
        <strain evidence="2 3">KCTC 42575</strain>
    </source>
</reference>
<feature type="transmembrane region" description="Helical" evidence="1">
    <location>
        <begin position="30"/>
        <end position="47"/>
    </location>
</feature>
<keyword evidence="1" id="KW-1133">Transmembrane helix</keyword>
<comment type="caution">
    <text evidence="2">The sequence shown here is derived from an EMBL/GenBank/DDBJ whole genome shotgun (WGS) entry which is preliminary data.</text>
</comment>
<organism evidence="2 3">
    <name type="scientific">Flectobacillus roseus</name>
    <dbReference type="NCBI Taxonomy" id="502259"/>
    <lineage>
        <taxon>Bacteria</taxon>
        <taxon>Pseudomonadati</taxon>
        <taxon>Bacteroidota</taxon>
        <taxon>Cytophagia</taxon>
        <taxon>Cytophagales</taxon>
        <taxon>Flectobacillaceae</taxon>
        <taxon>Flectobacillus</taxon>
    </lineage>
</organism>
<evidence type="ECO:0000313" key="3">
    <source>
        <dbReference type="Proteomes" id="UP001236507"/>
    </source>
</evidence>
<keyword evidence="1" id="KW-0812">Transmembrane</keyword>